<dbReference type="InterPro" id="IPR036866">
    <property type="entry name" value="RibonucZ/Hydroxyglut_hydro"/>
</dbReference>
<dbReference type="SUPFAM" id="SSF56281">
    <property type="entry name" value="Metallo-hydrolase/oxidoreductase"/>
    <property type="match status" value="1"/>
</dbReference>
<evidence type="ECO:0000313" key="2">
    <source>
        <dbReference type="EMBL" id="OXS75821.1"/>
    </source>
</evidence>
<dbReference type="InterPro" id="IPR001279">
    <property type="entry name" value="Metallo-B-lactamas"/>
</dbReference>
<dbReference type="Proteomes" id="UP000186385">
    <property type="component" value="Unassembled WGS sequence"/>
</dbReference>
<evidence type="ECO:0000259" key="1">
    <source>
        <dbReference type="Pfam" id="PF00753"/>
    </source>
</evidence>
<dbReference type="NCBIfam" id="NF041809">
    <property type="entry name" value="Avs1a"/>
    <property type="match status" value="1"/>
</dbReference>
<accession>A0A1N7AH60</accession>
<organism evidence="3 4">
    <name type="scientific">Domibacillus enclensis</name>
    <dbReference type="NCBI Taxonomy" id="1017273"/>
    <lineage>
        <taxon>Bacteria</taxon>
        <taxon>Bacillati</taxon>
        <taxon>Bacillota</taxon>
        <taxon>Bacilli</taxon>
        <taxon>Bacillales</taxon>
        <taxon>Bacillaceae</taxon>
        <taxon>Domibacillus</taxon>
    </lineage>
</organism>
<reference evidence="2" key="3">
    <citation type="submission" date="2017-03" db="EMBL/GenBank/DDBJ databases">
        <authorList>
            <person name="Dastager S.G."/>
            <person name="Neurgaonkar P.S."/>
            <person name="Dharne M.S."/>
        </authorList>
    </citation>
    <scope>NUCLEOTIDE SEQUENCE</scope>
    <source>
        <strain evidence="2">DSM 25145</strain>
    </source>
</reference>
<dbReference type="OrthoDB" id="9783680at2"/>
<keyword evidence="5" id="KW-1185">Reference proteome</keyword>
<evidence type="ECO:0000313" key="4">
    <source>
        <dbReference type="Proteomes" id="UP000186385"/>
    </source>
</evidence>
<feature type="domain" description="Metallo-beta-lactamase" evidence="1">
    <location>
        <begin position="14"/>
        <end position="82"/>
    </location>
</feature>
<reference evidence="5" key="2">
    <citation type="submission" date="2017-03" db="EMBL/GenBank/DDBJ databases">
        <title>Bacillus sp. V-88(T) DSM27956, whole genome shotgun sequencing project.</title>
        <authorList>
            <person name="Dastager S.G."/>
            <person name="Neurgaonkar P.S."/>
            <person name="Dharne M.S."/>
        </authorList>
    </citation>
    <scope>NUCLEOTIDE SEQUENCE [LARGE SCALE GENOMIC DNA]</scope>
    <source>
        <strain evidence="5">DSM 25145</strain>
    </source>
</reference>
<dbReference type="AlphaFoldDB" id="A0A1N7AH60"/>
<evidence type="ECO:0000313" key="3">
    <source>
        <dbReference type="EMBL" id="SIR38396.1"/>
    </source>
</evidence>
<name>A0A1N7AH60_9BACI</name>
<evidence type="ECO:0000313" key="5">
    <source>
        <dbReference type="Proteomes" id="UP000215545"/>
    </source>
</evidence>
<reference evidence="3 4" key="1">
    <citation type="submission" date="2017-01" db="EMBL/GenBank/DDBJ databases">
        <authorList>
            <person name="Mah S.A."/>
            <person name="Swanson W.J."/>
            <person name="Moy G.W."/>
            <person name="Vacquier V.D."/>
        </authorList>
    </citation>
    <scope>NUCLEOTIDE SEQUENCE [LARGE SCALE GENOMIC DNA]</scope>
    <source>
        <strain evidence="3 4">NIO-1016</strain>
    </source>
</reference>
<gene>
    <name evidence="2" type="ORF">B1B05_14935</name>
    <name evidence="3" type="ORF">SAMN05443094_107208</name>
</gene>
<dbReference type="InterPro" id="IPR052159">
    <property type="entry name" value="Competence_DNA_uptake"/>
</dbReference>
<dbReference type="PANTHER" id="PTHR30619">
    <property type="entry name" value="DNA INTERNALIZATION/COMPETENCE PROTEIN COMEC/REC2"/>
    <property type="match status" value="1"/>
</dbReference>
<protein>
    <submittedName>
        <fullName evidence="3">Metallo-beta-lactamase superfamily protein</fullName>
    </submittedName>
</protein>
<proteinExistence type="predicted"/>
<dbReference type="Pfam" id="PF00753">
    <property type="entry name" value="Lactamase_B"/>
    <property type="match status" value="1"/>
</dbReference>
<dbReference type="PANTHER" id="PTHR30619:SF1">
    <property type="entry name" value="RECOMBINATION PROTEIN 2"/>
    <property type="match status" value="1"/>
</dbReference>
<dbReference type="EMBL" id="MWSK01000007">
    <property type="protein sequence ID" value="OXS75821.1"/>
    <property type="molecule type" value="Genomic_DNA"/>
</dbReference>
<dbReference type="Proteomes" id="UP000215545">
    <property type="component" value="Unassembled WGS sequence"/>
</dbReference>
<dbReference type="EMBL" id="FTLX01000007">
    <property type="protein sequence ID" value="SIR38396.1"/>
    <property type="molecule type" value="Genomic_DNA"/>
</dbReference>
<dbReference type="Gene3D" id="3.60.15.10">
    <property type="entry name" value="Ribonuclease Z/Hydroxyacylglutathione hydrolase-like"/>
    <property type="match status" value="1"/>
</dbReference>
<dbReference type="STRING" id="1017273.SAMN05443094_107208"/>
<dbReference type="RefSeq" id="WP_045852207.1">
    <property type="nucleotide sequence ID" value="NZ_FTLX01000007.1"/>
</dbReference>
<sequence>MEQIAISMMPASYGDSFLISCKNLSDTNILIDTGFISTYTNYLKPRLLKMNKAGKSLDLMIITHIDADHISGALKLLQENGFSSDSKIINIKEIWHNSYRHLHKKDLENAEIENEIDKNIIKDINKMGYPTEIIINKDFKKDIGAKQGSSLAALIKHGGYAWNSSFGGESINIENKNVIDIGKEIRIRLLSPDVDKLNSLEEYWKKELRKLGFKSKLDGKALFDDAFEFLMAYEKTLIPKDFQQNISSSKKEIESLVKEGFIEDNSPTNGSSIAFVLETKNKKILFLADSHPSIITKELKKIYGNNLIWFDAIKISHHGSKGNTSPELLEIIDSNNFFISTNGMKFNHPDLVTLSRIIYRKTDRTRNIIFNFDTAVSDYLNQKVLAEKYNYKVKVLREGENYYI</sequence>